<name>A0A318LG66_9PSEU</name>
<evidence type="ECO:0000313" key="2">
    <source>
        <dbReference type="EMBL" id="PXY18304.1"/>
    </source>
</evidence>
<protein>
    <recommendedName>
        <fullName evidence="4">YbaB/EbfC DNA-binding family protein</fullName>
    </recommendedName>
</protein>
<sequence>MEQTAAQARERFAQVGSVTGRAESADGSIRVEVAPGGLLTDVRITHAALRAGTDAVAQQIVDLANRATRRAGDRMYRALSPVLGPGSDRQLASLGYEPLPDDEDEPRYPGAAR</sequence>
<proteinExistence type="predicted"/>
<keyword evidence="3" id="KW-1185">Reference proteome</keyword>
<gene>
    <name evidence="2" type="ORF">BA062_35835</name>
</gene>
<evidence type="ECO:0000313" key="3">
    <source>
        <dbReference type="Proteomes" id="UP000247892"/>
    </source>
</evidence>
<evidence type="ECO:0000256" key="1">
    <source>
        <dbReference type="SAM" id="MobiDB-lite"/>
    </source>
</evidence>
<dbReference type="OrthoDB" id="3687926at2"/>
<dbReference type="AlphaFoldDB" id="A0A318LG66"/>
<evidence type="ECO:0008006" key="4">
    <source>
        <dbReference type="Google" id="ProtNLM"/>
    </source>
</evidence>
<dbReference type="InterPro" id="IPR004401">
    <property type="entry name" value="YbaB/EbfC"/>
</dbReference>
<dbReference type="RefSeq" id="WP_110343764.1">
    <property type="nucleotide sequence ID" value="NZ_JBHVKT010000100.1"/>
</dbReference>
<dbReference type="EMBL" id="MASU01000022">
    <property type="protein sequence ID" value="PXY18304.1"/>
    <property type="molecule type" value="Genomic_DNA"/>
</dbReference>
<dbReference type="InterPro" id="IPR036894">
    <property type="entry name" value="YbaB-like_sf"/>
</dbReference>
<comment type="caution">
    <text evidence="2">The sequence shown here is derived from an EMBL/GenBank/DDBJ whole genome shotgun (WGS) entry which is preliminary data.</text>
</comment>
<dbReference type="Proteomes" id="UP000247892">
    <property type="component" value="Unassembled WGS sequence"/>
</dbReference>
<dbReference type="GO" id="GO:0003677">
    <property type="term" value="F:DNA binding"/>
    <property type="evidence" value="ECO:0007669"/>
    <property type="project" value="InterPro"/>
</dbReference>
<dbReference type="Pfam" id="PF02575">
    <property type="entry name" value="YbaB_DNA_bd"/>
    <property type="match status" value="1"/>
</dbReference>
<accession>A0A318LG66</accession>
<dbReference type="Gene3D" id="3.30.1310.10">
    <property type="entry name" value="Nucleoid-associated protein YbaB-like domain"/>
    <property type="match status" value="1"/>
</dbReference>
<reference evidence="2 3" key="1">
    <citation type="submission" date="2016-07" db="EMBL/GenBank/DDBJ databases">
        <title>Draft genome sequence of Prauserella sp. YIM 121212, isolated from alkaline soil.</title>
        <authorList>
            <person name="Ruckert C."/>
            <person name="Albersmeier A."/>
            <person name="Jiang C.-L."/>
            <person name="Jiang Y."/>
            <person name="Kalinowski J."/>
            <person name="Schneider O."/>
            <person name="Winkler A."/>
            <person name="Zotchev S.B."/>
        </authorList>
    </citation>
    <scope>NUCLEOTIDE SEQUENCE [LARGE SCALE GENOMIC DNA]</scope>
    <source>
        <strain evidence="2 3">YIM 121212</strain>
    </source>
</reference>
<organism evidence="2 3">
    <name type="scientific">Prauserella flavalba</name>
    <dbReference type="NCBI Taxonomy" id="1477506"/>
    <lineage>
        <taxon>Bacteria</taxon>
        <taxon>Bacillati</taxon>
        <taxon>Actinomycetota</taxon>
        <taxon>Actinomycetes</taxon>
        <taxon>Pseudonocardiales</taxon>
        <taxon>Pseudonocardiaceae</taxon>
        <taxon>Prauserella</taxon>
    </lineage>
</organism>
<feature type="region of interest" description="Disordered" evidence="1">
    <location>
        <begin position="79"/>
        <end position="113"/>
    </location>
</feature>
<feature type="region of interest" description="Disordered" evidence="1">
    <location>
        <begin position="1"/>
        <end position="25"/>
    </location>
</feature>